<evidence type="ECO:0000313" key="9">
    <source>
        <dbReference type="EMBL" id="TPG66427.1"/>
    </source>
</evidence>
<dbReference type="OrthoDB" id="9792139at2"/>
<keyword evidence="10" id="KW-1185">Reference proteome</keyword>
<dbReference type="InterPro" id="IPR011990">
    <property type="entry name" value="TPR-like_helical_dom_sf"/>
</dbReference>
<evidence type="ECO:0000256" key="6">
    <source>
        <dbReference type="SAM" id="SignalP"/>
    </source>
</evidence>
<feature type="signal peptide" evidence="6">
    <location>
        <begin position="1"/>
        <end position="23"/>
    </location>
</feature>
<evidence type="ECO:0000256" key="4">
    <source>
        <dbReference type="ARBA" id="ARBA00023136"/>
    </source>
</evidence>
<evidence type="ECO:0000256" key="2">
    <source>
        <dbReference type="ARBA" id="ARBA00006275"/>
    </source>
</evidence>
<dbReference type="RefSeq" id="WP_140466057.1">
    <property type="nucleotide sequence ID" value="NZ_RCYZ01000003.1"/>
</dbReference>
<dbReference type="Proteomes" id="UP000317646">
    <property type="component" value="Unassembled WGS sequence"/>
</dbReference>
<keyword evidence="5" id="KW-0998">Cell outer membrane</keyword>
<comment type="subcellular location">
    <subcellularLocation>
        <location evidence="1">Cell outer membrane</location>
    </subcellularLocation>
</comment>
<comment type="similarity">
    <text evidence="2">Belongs to the SusD family.</text>
</comment>
<dbReference type="GO" id="GO:0009279">
    <property type="term" value="C:cell outer membrane"/>
    <property type="evidence" value="ECO:0007669"/>
    <property type="project" value="UniProtKB-SubCell"/>
</dbReference>
<dbReference type="InterPro" id="IPR033985">
    <property type="entry name" value="SusD-like_N"/>
</dbReference>
<protein>
    <submittedName>
        <fullName evidence="9">RagB/SusD family nutrient uptake outer membrane protein</fullName>
    </submittedName>
</protein>
<feature type="chain" id="PRO_5021480291" evidence="6">
    <location>
        <begin position="24"/>
        <end position="516"/>
    </location>
</feature>
<reference evidence="9 10" key="1">
    <citation type="journal article" date="2019" name="Environ. Microbiol.">
        <title>Species interactions and distinct microbial communities in high Arctic permafrost affected cryosols are associated with the CH4 and CO2 gas fluxes.</title>
        <authorList>
            <person name="Altshuler I."/>
            <person name="Hamel J."/>
            <person name="Turney S."/>
            <person name="Magnuson E."/>
            <person name="Levesque R."/>
            <person name="Greer C."/>
            <person name="Whyte L.G."/>
        </authorList>
    </citation>
    <scope>NUCLEOTIDE SEQUENCE [LARGE SCALE GENOMIC DNA]</scope>
    <source>
        <strain evidence="9 10">S9.2P</strain>
    </source>
</reference>
<evidence type="ECO:0000256" key="5">
    <source>
        <dbReference type="ARBA" id="ARBA00023237"/>
    </source>
</evidence>
<dbReference type="Gene3D" id="1.25.40.390">
    <property type="match status" value="1"/>
</dbReference>
<accession>A0A502GVL1</accession>
<dbReference type="EMBL" id="RCYZ01000003">
    <property type="protein sequence ID" value="TPG66427.1"/>
    <property type="molecule type" value="Genomic_DNA"/>
</dbReference>
<organism evidence="9 10">
    <name type="scientific">Hymenobacter nivis</name>
    <dbReference type="NCBI Taxonomy" id="1850093"/>
    <lineage>
        <taxon>Bacteria</taxon>
        <taxon>Pseudomonadati</taxon>
        <taxon>Bacteroidota</taxon>
        <taxon>Cytophagia</taxon>
        <taxon>Cytophagales</taxon>
        <taxon>Hymenobacteraceae</taxon>
        <taxon>Hymenobacter</taxon>
    </lineage>
</organism>
<sequence length="516" mass="56551">MTISKFTCGAFLLSLGLLGGCTAKFLDEAPADQITDNNFYQTQQDAIQAVTAAYSELTKEGQYNAAQWAFDMWADISSTGGDDGNDGIEFKQLEAFSIPTTNFIATRLWGGSFIALQRANIVIQKVPNIANMDPAIQRRCLGEAQFLRAKMYFDLVRAYGDVPLFTAPPTSPSAVNIPRTPAADVYKQIEQDLTDAIGNLPASYSGEDLGRATKWAATGLLAKVYITEGKKTEAAQRAREVINNSGKTMWASYADNFKIENNNNNAKESLFEIQYVSGRNQYDRNQVGSAMNEFFGPRGANQTPGSGYGFNIPDPDFVAGYETGDTRKTATIWAPGDTYPDGSKAAAKATGSPFGYNCKKWFIGKVNTNIWDSGLNVPVLRLAEMYLIVAEAVGPTTEGLEAINKVRRRSFGLDYNTPSAAHDLTAASANFTNLVLRERKYELAFEFDRWFDMKRAGTLYPTLTDHAFIPRMTQQAATLRGIAPNVHGIPTQNNLVLPIPQSEIDTNPGLVQNPGY</sequence>
<proteinExistence type="inferred from homology"/>
<dbReference type="AlphaFoldDB" id="A0A502GVL1"/>
<dbReference type="CDD" id="cd08977">
    <property type="entry name" value="SusD"/>
    <property type="match status" value="1"/>
</dbReference>
<keyword evidence="4" id="KW-0472">Membrane</keyword>
<name>A0A502GVL1_9BACT</name>
<dbReference type="InterPro" id="IPR012944">
    <property type="entry name" value="SusD_RagB_dom"/>
</dbReference>
<keyword evidence="3 6" id="KW-0732">Signal</keyword>
<dbReference type="SUPFAM" id="SSF48452">
    <property type="entry name" value="TPR-like"/>
    <property type="match status" value="1"/>
</dbReference>
<evidence type="ECO:0000259" key="8">
    <source>
        <dbReference type="Pfam" id="PF14322"/>
    </source>
</evidence>
<feature type="domain" description="SusD-like N-terminal" evidence="8">
    <location>
        <begin position="24"/>
        <end position="225"/>
    </location>
</feature>
<evidence type="ECO:0000259" key="7">
    <source>
        <dbReference type="Pfam" id="PF07980"/>
    </source>
</evidence>
<dbReference type="PROSITE" id="PS51257">
    <property type="entry name" value="PROKAR_LIPOPROTEIN"/>
    <property type="match status" value="1"/>
</dbReference>
<evidence type="ECO:0000256" key="3">
    <source>
        <dbReference type="ARBA" id="ARBA00022729"/>
    </source>
</evidence>
<dbReference type="Pfam" id="PF14322">
    <property type="entry name" value="SusD-like_3"/>
    <property type="match status" value="1"/>
</dbReference>
<feature type="domain" description="RagB/SusD" evidence="7">
    <location>
        <begin position="267"/>
        <end position="516"/>
    </location>
</feature>
<evidence type="ECO:0000313" key="10">
    <source>
        <dbReference type="Proteomes" id="UP000317646"/>
    </source>
</evidence>
<comment type="caution">
    <text evidence="9">The sequence shown here is derived from an EMBL/GenBank/DDBJ whole genome shotgun (WGS) entry which is preliminary data.</text>
</comment>
<evidence type="ECO:0000256" key="1">
    <source>
        <dbReference type="ARBA" id="ARBA00004442"/>
    </source>
</evidence>
<dbReference type="Pfam" id="PF07980">
    <property type="entry name" value="SusD_RagB"/>
    <property type="match status" value="1"/>
</dbReference>
<gene>
    <name evidence="9" type="ORF">EAH73_08420</name>
</gene>